<sequence length="257" mass="27633">MNPCADCQGRRQQRPQAGRGLAARLLIGLIGLSALLVGCQTQPIAESGPGLNPSQLQALVAASNWEGIAAASIQCKEASDLCAEAHAIHADACLRLAIQLPADASATGGRTRKLLDKAESSYRKALDLQPSSESPRIASYHGGLLLTLSERRNRLDASVREKKLDRENQKLITAAEEARARVPDSALGFIYGASALVYHALLKESGSDRCQGLAQAATMLKHSPKPPDELVDEQQRLQALIQRSQRESDCVPSRQRS</sequence>
<dbReference type="AlphaFoldDB" id="A0A9X0W6Y0"/>
<keyword evidence="1" id="KW-0472">Membrane</keyword>
<evidence type="ECO:0000313" key="2">
    <source>
        <dbReference type="EMBL" id="MBK1618132.1"/>
    </source>
</evidence>
<gene>
    <name evidence="2" type="ORF">CKO42_06670</name>
</gene>
<name>A0A9X0W6Y0_9GAMM</name>
<accession>A0A9X0W6Y0</accession>
<comment type="caution">
    <text evidence="2">The sequence shown here is derived from an EMBL/GenBank/DDBJ whole genome shotgun (WGS) entry which is preliminary data.</text>
</comment>
<organism evidence="2 3">
    <name type="scientific">Lamprobacter modestohalophilus</name>
    <dbReference type="NCBI Taxonomy" id="1064514"/>
    <lineage>
        <taxon>Bacteria</taxon>
        <taxon>Pseudomonadati</taxon>
        <taxon>Pseudomonadota</taxon>
        <taxon>Gammaproteobacteria</taxon>
        <taxon>Chromatiales</taxon>
        <taxon>Chromatiaceae</taxon>
        <taxon>Lamprobacter</taxon>
    </lineage>
</organism>
<keyword evidence="3" id="KW-1185">Reference proteome</keyword>
<feature type="transmembrane region" description="Helical" evidence="1">
    <location>
        <begin position="21"/>
        <end position="38"/>
    </location>
</feature>
<proteinExistence type="predicted"/>
<protein>
    <submittedName>
        <fullName evidence="2">Uncharacterized protein</fullName>
    </submittedName>
</protein>
<evidence type="ECO:0000256" key="1">
    <source>
        <dbReference type="SAM" id="Phobius"/>
    </source>
</evidence>
<keyword evidence="1" id="KW-0812">Transmembrane</keyword>
<evidence type="ECO:0000313" key="3">
    <source>
        <dbReference type="Proteomes" id="UP001138768"/>
    </source>
</evidence>
<keyword evidence="1" id="KW-1133">Transmembrane helix</keyword>
<reference evidence="2 3" key="1">
    <citation type="journal article" date="2020" name="Microorganisms">
        <title>Osmotic Adaptation and Compatible Solute Biosynthesis of Phototrophic Bacteria as Revealed from Genome Analyses.</title>
        <authorList>
            <person name="Imhoff J.F."/>
            <person name="Rahn T."/>
            <person name="Kunzel S."/>
            <person name="Keller A."/>
            <person name="Neulinger S.C."/>
        </authorList>
    </citation>
    <scope>NUCLEOTIDE SEQUENCE [LARGE SCALE GENOMIC DNA]</scope>
    <source>
        <strain evidence="2 3">DSM 25653</strain>
    </source>
</reference>
<dbReference type="EMBL" id="NRRY01000007">
    <property type="protein sequence ID" value="MBK1618132.1"/>
    <property type="molecule type" value="Genomic_DNA"/>
</dbReference>
<dbReference type="Proteomes" id="UP001138768">
    <property type="component" value="Unassembled WGS sequence"/>
</dbReference>